<protein>
    <recommendedName>
        <fullName evidence="6">HTH tetR-type domain-containing protein</fullName>
    </recommendedName>
</protein>
<reference evidence="7 8" key="1">
    <citation type="submission" date="2016-01" db="EMBL/GenBank/DDBJ databases">
        <title>The new phylogeny of the genus Mycobacterium.</title>
        <authorList>
            <person name="Tarcisio F."/>
            <person name="Conor M."/>
            <person name="Antonella G."/>
            <person name="Elisabetta G."/>
            <person name="Giulia F.S."/>
            <person name="Sara T."/>
            <person name="Anna F."/>
            <person name="Clotilde B."/>
            <person name="Roberto B."/>
            <person name="Veronica D.S."/>
            <person name="Fabio R."/>
            <person name="Monica P."/>
            <person name="Olivier J."/>
            <person name="Enrico T."/>
            <person name="Nicola S."/>
        </authorList>
    </citation>
    <scope>NUCLEOTIDE SEQUENCE [LARGE SCALE GENOMIC DNA]</scope>
    <source>
        <strain evidence="7 8">DSM 44616</strain>
    </source>
</reference>
<dbReference type="PRINTS" id="PR00455">
    <property type="entry name" value="HTHTETR"/>
</dbReference>
<evidence type="ECO:0000256" key="2">
    <source>
        <dbReference type="ARBA" id="ARBA00023125"/>
    </source>
</evidence>
<dbReference type="AlphaFoldDB" id="A0AAJ3TVS8"/>
<dbReference type="Gene3D" id="1.10.357.10">
    <property type="entry name" value="Tetracycline Repressor, domain 2"/>
    <property type="match status" value="1"/>
</dbReference>
<keyword evidence="3" id="KW-0804">Transcription</keyword>
<keyword evidence="8" id="KW-1185">Reference proteome</keyword>
<dbReference type="InterPro" id="IPR001647">
    <property type="entry name" value="HTH_TetR"/>
</dbReference>
<evidence type="ECO:0000313" key="7">
    <source>
        <dbReference type="EMBL" id="ORW72647.1"/>
    </source>
</evidence>
<feature type="DNA-binding region" description="H-T-H motif" evidence="4">
    <location>
        <begin position="46"/>
        <end position="65"/>
    </location>
</feature>
<evidence type="ECO:0000256" key="3">
    <source>
        <dbReference type="ARBA" id="ARBA00023163"/>
    </source>
</evidence>
<dbReference type="RefSeq" id="WP_085255058.1">
    <property type="nucleotide sequence ID" value="NZ_AP022573.1"/>
</dbReference>
<evidence type="ECO:0000256" key="1">
    <source>
        <dbReference type="ARBA" id="ARBA00023015"/>
    </source>
</evidence>
<feature type="region of interest" description="Disordered" evidence="5">
    <location>
        <begin position="1"/>
        <end position="21"/>
    </location>
</feature>
<dbReference type="Proteomes" id="UP000193387">
    <property type="component" value="Unassembled WGS sequence"/>
</dbReference>
<dbReference type="PANTHER" id="PTHR30055">
    <property type="entry name" value="HTH-TYPE TRANSCRIPTIONAL REGULATOR RUTR"/>
    <property type="match status" value="1"/>
</dbReference>
<feature type="domain" description="HTH tetR-type" evidence="6">
    <location>
        <begin position="23"/>
        <end position="83"/>
    </location>
</feature>
<proteinExistence type="predicted"/>
<evidence type="ECO:0000313" key="8">
    <source>
        <dbReference type="Proteomes" id="UP000193387"/>
    </source>
</evidence>
<evidence type="ECO:0000256" key="5">
    <source>
        <dbReference type="SAM" id="MobiDB-lite"/>
    </source>
</evidence>
<evidence type="ECO:0000256" key="4">
    <source>
        <dbReference type="PROSITE-ProRule" id="PRU00335"/>
    </source>
</evidence>
<gene>
    <name evidence="7" type="ORF">AWC23_09350</name>
</gene>
<evidence type="ECO:0000259" key="6">
    <source>
        <dbReference type="PROSITE" id="PS50977"/>
    </source>
</evidence>
<accession>A0AAJ3TVS8</accession>
<comment type="caution">
    <text evidence="7">The sequence shown here is derived from an EMBL/GenBank/DDBJ whole genome shotgun (WGS) entry which is preliminary data.</text>
</comment>
<keyword evidence="1" id="KW-0805">Transcription regulation</keyword>
<sequence length="209" mass="22262">MSGIAVADASRHRGRRHKNVRSEQSVRKLLDAAVEELARSPYAELTVRSVAATAGVSPTTAYTYFPSKDALIAEVYLRLLLNARSFVDVNDAAETRVKAQLRELVLLVADTPCLADACTTALMADDIAVDGVRARIAGEVGRRIAASLGPGHSADVAITLHMTFSGAMMHARSTPGGYRKVADELDTAVALVMNSRLLEPSAHPNPATQ</sequence>
<dbReference type="GO" id="GO:0000976">
    <property type="term" value="F:transcription cis-regulatory region binding"/>
    <property type="evidence" value="ECO:0007669"/>
    <property type="project" value="TreeGrafter"/>
</dbReference>
<dbReference type="PANTHER" id="PTHR30055:SF234">
    <property type="entry name" value="HTH-TYPE TRANSCRIPTIONAL REGULATOR BETI"/>
    <property type="match status" value="1"/>
</dbReference>
<dbReference type="InterPro" id="IPR009057">
    <property type="entry name" value="Homeodomain-like_sf"/>
</dbReference>
<dbReference type="SUPFAM" id="SSF46689">
    <property type="entry name" value="Homeodomain-like"/>
    <property type="match status" value="1"/>
</dbReference>
<dbReference type="EMBL" id="LQPR01000022">
    <property type="protein sequence ID" value="ORW72647.1"/>
    <property type="molecule type" value="Genomic_DNA"/>
</dbReference>
<keyword evidence="2 4" id="KW-0238">DNA-binding</keyword>
<dbReference type="GO" id="GO:0003700">
    <property type="term" value="F:DNA-binding transcription factor activity"/>
    <property type="evidence" value="ECO:0007669"/>
    <property type="project" value="TreeGrafter"/>
</dbReference>
<dbReference type="PROSITE" id="PS50977">
    <property type="entry name" value="HTH_TETR_2"/>
    <property type="match status" value="1"/>
</dbReference>
<organism evidence="7 8">
    <name type="scientific">Mycobacterium saskatchewanense</name>
    <dbReference type="NCBI Taxonomy" id="220927"/>
    <lineage>
        <taxon>Bacteria</taxon>
        <taxon>Bacillati</taxon>
        <taxon>Actinomycetota</taxon>
        <taxon>Actinomycetes</taxon>
        <taxon>Mycobacteriales</taxon>
        <taxon>Mycobacteriaceae</taxon>
        <taxon>Mycobacterium</taxon>
        <taxon>Mycobacterium simiae complex</taxon>
    </lineage>
</organism>
<dbReference type="Pfam" id="PF00440">
    <property type="entry name" value="TetR_N"/>
    <property type="match status" value="1"/>
</dbReference>
<name>A0AAJ3TVS8_9MYCO</name>
<dbReference type="InterPro" id="IPR050109">
    <property type="entry name" value="HTH-type_TetR-like_transc_reg"/>
</dbReference>